<dbReference type="Gene3D" id="3.40.50.2000">
    <property type="entry name" value="Glycogen Phosphorylase B"/>
    <property type="match status" value="2"/>
</dbReference>
<name>U2ZZP4_9SPHN</name>
<dbReference type="InterPro" id="IPR028098">
    <property type="entry name" value="Glyco_trans_4-like_N"/>
</dbReference>
<organism evidence="2 3">
    <name type="scientific">Caenibius tardaugens NBRC 16725</name>
    <dbReference type="NCBI Taxonomy" id="1219035"/>
    <lineage>
        <taxon>Bacteria</taxon>
        <taxon>Pseudomonadati</taxon>
        <taxon>Pseudomonadota</taxon>
        <taxon>Alphaproteobacteria</taxon>
        <taxon>Sphingomonadales</taxon>
        <taxon>Erythrobacteraceae</taxon>
        <taxon>Caenibius</taxon>
    </lineage>
</organism>
<feature type="domain" description="Glycosyltransferase subfamily 4-like N-terminal" evidence="1">
    <location>
        <begin position="19"/>
        <end position="178"/>
    </location>
</feature>
<evidence type="ECO:0000313" key="2">
    <source>
        <dbReference type="EMBL" id="GAD50839.1"/>
    </source>
</evidence>
<dbReference type="EMBL" id="BASZ01000012">
    <property type="protein sequence ID" value="GAD50839.1"/>
    <property type="molecule type" value="Genomic_DNA"/>
</dbReference>
<reference evidence="2 3" key="1">
    <citation type="submission" date="2013-09" db="EMBL/GenBank/DDBJ databases">
        <title>Whole genome shotgun sequence of Novosphingobium tardaugens NBRC 16725.</title>
        <authorList>
            <person name="Isaki S."/>
            <person name="Hosoyama A."/>
            <person name="Tsuchikane K."/>
            <person name="Katsumata H."/>
            <person name="Ando Y."/>
            <person name="Yamazaki S."/>
            <person name="Fujita N."/>
        </authorList>
    </citation>
    <scope>NUCLEOTIDE SEQUENCE [LARGE SCALE GENOMIC DNA]</scope>
    <source>
        <strain evidence="2 3">NBRC 16725</strain>
    </source>
</reference>
<protein>
    <submittedName>
        <fullName evidence="2">Putative glycosyltransferase</fullName>
    </submittedName>
</protein>
<dbReference type="RefSeq" id="WP_021691657.1">
    <property type="nucleotide sequence ID" value="NZ_BASZ01000012.1"/>
</dbReference>
<keyword evidence="2" id="KW-0808">Transferase</keyword>
<dbReference type="Pfam" id="PF13692">
    <property type="entry name" value="Glyco_trans_1_4"/>
    <property type="match status" value="1"/>
</dbReference>
<dbReference type="Proteomes" id="UP000016568">
    <property type="component" value="Unassembled WGS sequence"/>
</dbReference>
<keyword evidence="3" id="KW-1185">Reference proteome</keyword>
<dbReference type="Pfam" id="PF13439">
    <property type="entry name" value="Glyco_transf_4"/>
    <property type="match status" value="1"/>
</dbReference>
<dbReference type="KEGG" id="ntd:EGO55_10685"/>
<evidence type="ECO:0000259" key="1">
    <source>
        <dbReference type="Pfam" id="PF13439"/>
    </source>
</evidence>
<sequence>MIAENRPRILHIITGLNDGGAEAVLFRLCKQDSANHHHVVSLMDLGKYGPLLEEVGVPVSALGMLRGRVTVAGLWQLWRLIRKLQPHAIQTWMYHADLIGGLIGRLAGQRNIVWGIRQSILVSGESRQSTIWVARLCALLSRWVPRSIVCCAERSREVHTALGYDSARMHVIFNGYELSMFRPNPIAGLSVREELGIDRATPLIGFVARFDPLKDHANLLQAVALLEAQGSALQCVLVGTGMTSGNSALSRMITELGLSGRVLLVGPRTDIPSVMNALDLHVMSSVSEGFPNVLAEAMACGTPCVSTDVGDAGDIVGPTGLTVTSRSPKALAKAIDELLVERGTLAWTARKSAARRRVAERYAIERMVRSYHEVWNCQESAPCTPEI</sequence>
<dbReference type="SUPFAM" id="SSF53756">
    <property type="entry name" value="UDP-Glycosyltransferase/glycogen phosphorylase"/>
    <property type="match status" value="1"/>
</dbReference>
<dbReference type="CDD" id="cd03807">
    <property type="entry name" value="GT4_WbnK-like"/>
    <property type="match status" value="1"/>
</dbReference>
<dbReference type="GO" id="GO:0016757">
    <property type="term" value="F:glycosyltransferase activity"/>
    <property type="evidence" value="ECO:0007669"/>
    <property type="project" value="UniProtKB-ARBA"/>
</dbReference>
<dbReference type="OrthoDB" id="9790710at2"/>
<accession>U2ZZP4</accession>
<comment type="caution">
    <text evidence="2">The sequence shown here is derived from an EMBL/GenBank/DDBJ whole genome shotgun (WGS) entry which is preliminary data.</text>
</comment>
<evidence type="ECO:0000313" key="3">
    <source>
        <dbReference type="Proteomes" id="UP000016568"/>
    </source>
</evidence>
<dbReference type="eggNOG" id="COG0438">
    <property type="taxonomic scope" value="Bacteria"/>
</dbReference>
<proteinExistence type="predicted"/>
<dbReference type="AlphaFoldDB" id="U2ZZP4"/>
<dbReference type="PANTHER" id="PTHR12526:SF630">
    <property type="entry name" value="GLYCOSYLTRANSFERASE"/>
    <property type="match status" value="1"/>
</dbReference>
<gene>
    <name evidence="2" type="ORF">NT2_12_01020</name>
</gene>
<dbReference type="PANTHER" id="PTHR12526">
    <property type="entry name" value="GLYCOSYLTRANSFERASE"/>
    <property type="match status" value="1"/>
</dbReference>